<keyword evidence="2" id="KW-1185">Reference proteome</keyword>
<dbReference type="RefSeq" id="WP_140031544.1">
    <property type="nucleotide sequence ID" value="NZ_CP137845.1"/>
</dbReference>
<name>A0ABZ0PAL6_9BACT</name>
<sequence>MKILNYKNELFELLNNSLIEYNKKNTTNLSLIITGSYALSEYKLTNRKPNDIDLSFVGNTNFYVEKDFVYFLNSKINSFIEREDDNLITLNSTKFGKIEFVLFNHIDKSWIKPINEFLYIVDSIFLILGKITMLNYIMSDYYLHNDKYEKITNTLNDIIFIDNKINFFENVNYEEIKPYLFAIINNSCLIFIYYKYDKFLWWQKYNYFIEQNKIFMPIFLKINDFFENIKKIKNITNFISFNEILVKNFHDGFMEKIINDYDFISPSGNEDIFINKIFNNVKKINGGYILNENETSNLLFISHSDEATGILVNDQIYNLGTIN</sequence>
<reference evidence="1" key="1">
    <citation type="submission" date="2023-11" db="EMBL/GenBank/DDBJ databases">
        <title>Completed genome sequence of Mycoplasma equirhinis type strain M432/72.</title>
        <authorList>
            <person name="Spergser J."/>
        </authorList>
    </citation>
    <scope>NUCLEOTIDE SEQUENCE [LARGE SCALE GENOMIC DNA]</scope>
    <source>
        <strain evidence="1">M432/72</strain>
    </source>
</reference>
<organism evidence="1 2">
    <name type="scientific">Metamycoplasma equirhinis</name>
    <dbReference type="NCBI Taxonomy" id="92402"/>
    <lineage>
        <taxon>Bacteria</taxon>
        <taxon>Bacillati</taxon>
        <taxon>Mycoplasmatota</taxon>
        <taxon>Mycoplasmoidales</taxon>
        <taxon>Metamycoplasmataceae</taxon>
        <taxon>Metamycoplasma</taxon>
    </lineage>
</organism>
<protein>
    <recommendedName>
        <fullName evidence="3">Nucleotidyltransferase domain-containing protein</fullName>
    </recommendedName>
</protein>
<evidence type="ECO:0000313" key="1">
    <source>
        <dbReference type="EMBL" id="WPB54078.1"/>
    </source>
</evidence>
<evidence type="ECO:0008006" key="3">
    <source>
        <dbReference type="Google" id="ProtNLM"/>
    </source>
</evidence>
<proteinExistence type="predicted"/>
<gene>
    <name evidence="1" type="ORF">R9B83_00680</name>
</gene>
<dbReference type="Proteomes" id="UP001303601">
    <property type="component" value="Chromosome"/>
</dbReference>
<accession>A0ABZ0PAL6</accession>
<dbReference type="GeneID" id="94493381"/>
<evidence type="ECO:0000313" key="2">
    <source>
        <dbReference type="Proteomes" id="UP001303601"/>
    </source>
</evidence>
<dbReference type="EMBL" id="CP137845">
    <property type="protein sequence ID" value="WPB54078.1"/>
    <property type="molecule type" value="Genomic_DNA"/>
</dbReference>